<feature type="domain" description="Sperm microtubule inner protein 1 C-terminal" evidence="3">
    <location>
        <begin position="59"/>
        <end position="173"/>
    </location>
</feature>
<evidence type="ECO:0000256" key="1">
    <source>
        <dbReference type="SAM" id="Coils"/>
    </source>
</evidence>
<feature type="coiled-coil region" evidence="1">
    <location>
        <begin position="66"/>
        <end position="93"/>
    </location>
</feature>
<protein>
    <recommendedName>
        <fullName evidence="3">Sperm microtubule inner protein 1 C-terminal domain-containing protein</fullName>
    </recommendedName>
</protein>
<dbReference type="PANTHER" id="PTHR35826">
    <property type="entry name" value="PROTEIN ATP6V1FNB-LIKE"/>
    <property type="match status" value="1"/>
</dbReference>
<sequence>MAIRSFPADTRLQAFITEAYENEMTARLRYYNETHGGPRSVSGDKRRRKGGPVVDGLPAIHPSKFALKMKHEEEEAKRRLVEYSKQQQSHEEMRPPPPTIKARLYDGFTKEGKGRLQYLNTRKLVIPEQKYNFPITSSWDYGWRLGDSTAYKRPPFARRPLIRESFFTNNGVPTLSNPHTLRSYTTI</sequence>
<accession>A0AAD9NZM6</accession>
<reference evidence="4" key="1">
    <citation type="journal article" date="2023" name="Mol. Biol. Evol.">
        <title>Third-Generation Sequencing Reveals the Adaptive Role of the Epigenome in Three Deep-Sea Polychaetes.</title>
        <authorList>
            <person name="Perez M."/>
            <person name="Aroh O."/>
            <person name="Sun Y."/>
            <person name="Lan Y."/>
            <person name="Juniper S.K."/>
            <person name="Young C.R."/>
            <person name="Angers B."/>
            <person name="Qian P.Y."/>
        </authorList>
    </citation>
    <scope>NUCLEOTIDE SEQUENCE</scope>
    <source>
        <strain evidence="4">R07B-5</strain>
    </source>
</reference>
<evidence type="ECO:0000259" key="3">
    <source>
        <dbReference type="Pfam" id="PF22589"/>
    </source>
</evidence>
<name>A0AAD9NZM6_RIDPI</name>
<keyword evidence="5" id="KW-1185">Reference proteome</keyword>
<dbReference type="Pfam" id="PF22589">
    <property type="entry name" value="SPMIP1"/>
    <property type="match status" value="1"/>
</dbReference>
<dbReference type="EMBL" id="JAODUO010000238">
    <property type="protein sequence ID" value="KAK2185397.1"/>
    <property type="molecule type" value="Genomic_DNA"/>
</dbReference>
<evidence type="ECO:0000313" key="5">
    <source>
        <dbReference type="Proteomes" id="UP001209878"/>
    </source>
</evidence>
<dbReference type="Proteomes" id="UP001209878">
    <property type="component" value="Unassembled WGS sequence"/>
</dbReference>
<dbReference type="PANTHER" id="PTHR35826:SF1">
    <property type="entry name" value="PROTEIN ATP6V1FNB-LIKE"/>
    <property type="match status" value="1"/>
</dbReference>
<organism evidence="4 5">
    <name type="scientific">Ridgeia piscesae</name>
    <name type="common">Tubeworm</name>
    <dbReference type="NCBI Taxonomy" id="27915"/>
    <lineage>
        <taxon>Eukaryota</taxon>
        <taxon>Metazoa</taxon>
        <taxon>Spiralia</taxon>
        <taxon>Lophotrochozoa</taxon>
        <taxon>Annelida</taxon>
        <taxon>Polychaeta</taxon>
        <taxon>Sedentaria</taxon>
        <taxon>Canalipalpata</taxon>
        <taxon>Sabellida</taxon>
        <taxon>Siboglinidae</taxon>
        <taxon>Ridgeia</taxon>
    </lineage>
</organism>
<dbReference type="InterPro" id="IPR054323">
    <property type="entry name" value="SPMIP1_C"/>
</dbReference>
<dbReference type="AlphaFoldDB" id="A0AAD9NZM6"/>
<gene>
    <name evidence="4" type="ORF">NP493_238g01018</name>
</gene>
<evidence type="ECO:0000313" key="4">
    <source>
        <dbReference type="EMBL" id="KAK2185397.1"/>
    </source>
</evidence>
<proteinExistence type="predicted"/>
<keyword evidence="1" id="KW-0175">Coiled coil</keyword>
<comment type="caution">
    <text evidence="4">The sequence shown here is derived from an EMBL/GenBank/DDBJ whole genome shotgun (WGS) entry which is preliminary data.</text>
</comment>
<evidence type="ECO:0000256" key="2">
    <source>
        <dbReference type="SAM" id="MobiDB-lite"/>
    </source>
</evidence>
<feature type="region of interest" description="Disordered" evidence="2">
    <location>
        <begin position="33"/>
        <end position="55"/>
    </location>
</feature>